<organism evidence="8 9">
    <name type="scientific">Pontibacter silvestris</name>
    <dbReference type="NCBI Taxonomy" id="2305183"/>
    <lineage>
        <taxon>Bacteria</taxon>
        <taxon>Pseudomonadati</taxon>
        <taxon>Bacteroidota</taxon>
        <taxon>Cytophagia</taxon>
        <taxon>Cytophagales</taxon>
        <taxon>Hymenobacteraceae</taxon>
        <taxon>Pontibacter</taxon>
    </lineage>
</organism>
<evidence type="ECO:0000259" key="6">
    <source>
        <dbReference type="Pfam" id="PF07980"/>
    </source>
</evidence>
<accession>A0ABW4WZH0</accession>
<dbReference type="SUPFAM" id="SSF48452">
    <property type="entry name" value="TPR-like"/>
    <property type="match status" value="1"/>
</dbReference>
<dbReference type="EMBL" id="JBHUHV010000039">
    <property type="protein sequence ID" value="MFD2067781.1"/>
    <property type="molecule type" value="Genomic_DNA"/>
</dbReference>
<keyword evidence="5" id="KW-0998">Cell outer membrane</keyword>
<feature type="domain" description="SusD-like N-terminal" evidence="7">
    <location>
        <begin position="24"/>
        <end position="234"/>
    </location>
</feature>
<protein>
    <submittedName>
        <fullName evidence="8">RagB/SusD family nutrient uptake outer membrane protein</fullName>
    </submittedName>
</protein>
<dbReference type="Gene3D" id="1.25.40.900">
    <property type="match status" value="1"/>
</dbReference>
<reference evidence="9" key="1">
    <citation type="journal article" date="2019" name="Int. J. Syst. Evol. Microbiol.">
        <title>The Global Catalogue of Microorganisms (GCM) 10K type strain sequencing project: providing services to taxonomists for standard genome sequencing and annotation.</title>
        <authorList>
            <consortium name="The Broad Institute Genomics Platform"/>
            <consortium name="The Broad Institute Genome Sequencing Center for Infectious Disease"/>
            <person name="Wu L."/>
            <person name="Ma J."/>
        </authorList>
    </citation>
    <scope>NUCLEOTIDE SEQUENCE [LARGE SCALE GENOMIC DNA]</scope>
    <source>
        <strain evidence="9">JCM 16545</strain>
    </source>
</reference>
<dbReference type="RefSeq" id="WP_229958761.1">
    <property type="nucleotide sequence ID" value="NZ_JAJJWI010000003.1"/>
</dbReference>
<evidence type="ECO:0000313" key="9">
    <source>
        <dbReference type="Proteomes" id="UP001597369"/>
    </source>
</evidence>
<feature type="domain" description="RagB/SusD" evidence="6">
    <location>
        <begin position="341"/>
        <end position="464"/>
    </location>
</feature>
<evidence type="ECO:0000256" key="2">
    <source>
        <dbReference type="ARBA" id="ARBA00006275"/>
    </source>
</evidence>
<proteinExistence type="inferred from homology"/>
<name>A0ABW4WZH0_9BACT</name>
<dbReference type="InterPro" id="IPR012944">
    <property type="entry name" value="SusD_RagB_dom"/>
</dbReference>
<evidence type="ECO:0000313" key="8">
    <source>
        <dbReference type="EMBL" id="MFD2067781.1"/>
    </source>
</evidence>
<gene>
    <name evidence="8" type="ORF">ACFSKU_12870</name>
</gene>
<comment type="similarity">
    <text evidence="2">Belongs to the SusD family.</text>
</comment>
<dbReference type="CDD" id="cd08977">
    <property type="entry name" value="SusD"/>
    <property type="match status" value="1"/>
</dbReference>
<evidence type="ECO:0000256" key="3">
    <source>
        <dbReference type="ARBA" id="ARBA00022729"/>
    </source>
</evidence>
<dbReference type="InterPro" id="IPR011990">
    <property type="entry name" value="TPR-like_helical_dom_sf"/>
</dbReference>
<dbReference type="Proteomes" id="UP001597369">
    <property type="component" value="Unassembled WGS sequence"/>
</dbReference>
<evidence type="ECO:0000259" key="7">
    <source>
        <dbReference type="Pfam" id="PF14322"/>
    </source>
</evidence>
<dbReference type="InterPro" id="IPR033985">
    <property type="entry name" value="SusD-like_N"/>
</dbReference>
<keyword evidence="4" id="KW-0472">Membrane</keyword>
<dbReference type="Gene3D" id="2.20.20.130">
    <property type="match status" value="1"/>
</dbReference>
<evidence type="ECO:0000256" key="4">
    <source>
        <dbReference type="ARBA" id="ARBA00023136"/>
    </source>
</evidence>
<keyword evidence="3" id="KW-0732">Signal</keyword>
<evidence type="ECO:0000256" key="5">
    <source>
        <dbReference type="ARBA" id="ARBA00023237"/>
    </source>
</evidence>
<sequence length="464" mass="52287">MKTFKIYKYCLVLLALSLGSCEKDYLEPEVTDNLETELNINTVSDLQGLVLGAYDRMNYYTYYGRDYVVFAEVRSDNAFSSGNSGRFTGPAQFFLNATDAYPTDTWSRIYQVISNANLVIQSEVEDNESVEVKYTKGQAYAIRALAHMDLLRLYGQQWSGGNLGVPYITTYTDGNSELTEDVLYPSRATVDETWAKIGEDFQTALSMMDPSLDESTPTKISTWAVYALQSRYYLYTEDYAKAAEAAKKVIDSKQFSVVDAGSYTSAWGGAAANSVFELALTDADNNGSNGLSYMYNEGNYGDVEVTQDLYNTYAKNDVRLYLYSKKYDAAEKDTTYRMVGKYSEYSDNIKVIRYEEVILNYTEALAHLGSSEALTYLNMIPSNRNAAEYTAATLENVLTERRKELAMEGHRFFDLVRNEKDIPYVDSRQTYSKSGVAYGSSVLAFPIPRKEIDANPNIEQNADY</sequence>
<comment type="subcellular location">
    <subcellularLocation>
        <location evidence="1">Cell outer membrane</location>
    </subcellularLocation>
</comment>
<comment type="caution">
    <text evidence="8">The sequence shown here is derived from an EMBL/GenBank/DDBJ whole genome shotgun (WGS) entry which is preliminary data.</text>
</comment>
<dbReference type="Pfam" id="PF07980">
    <property type="entry name" value="SusD_RagB"/>
    <property type="match status" value="1"/>
</dbReference>
<dbReference type="PROSITE" id="PS51257">
    <property type="entry name" value="PROKAR_LIPOPROTEIN"/>
    <property type="match status" value="1"/>
</dbReference>
<evidence type="ECO:0000256" key="1">
    <source>
        <dbReference type="ARBA" id="ARBA00004442"/>
    </source>
</evidence>
<dbReference type="Pfam" id="PF14322">
    <property type="entry name" value="SusD-like_3"/>
    <property type="match status" value="1"/>
</dbReference>
<dbReference type="Gene3D" id="1.25.40.390">
    <property type="match status" value="1"/>
</dbReference>
<keyword evidence="9" id="KW-1185">Reference proteome</keyword>